<evidence type="ECO:0000313" key="2">
    <source>
        <dbReference type="EMBL" id="KAJ8489086.1"/>
    </source>
</evidence>
<comment type="caution">
    <text evidence="2">The sequence shown here is derived from an EMBL/GenBank/DDBJ whole genome shotgun (WGS) entry which is preliminary data.</text>
</comment>
<protein>
    <submittedName>
        <fullName evidence="2">Uncharacterized protein</fullName>
    </submittedName>
</protein>
<dbReference type="Proteomes" id="UP001215151">
    <property type="component" value="Unassembled WGS sequence"/>
</dbReference>
<evidence type="ECO:0000313" key="3">
    <source>
        <dbReference type="Proteomes" id="UP001215151"/>
    </source>
</evidence>
<gene>
    <name evidence="2" type="ORF">ONZ51_g3166</name>
</gene>
<proteinExistence type="predicted"/>
<accession>A0AAD7XFX0</accession>
<dbReference type="AlphaFoldDB" id="A0AAD7XFX0"/>
<reference evidence="2" key="1">
    <citation type="submission" date="2022-11" db="EMBL/GenBank/DDBJ databases">
        <title>Genome Sequence of Cubamyces cubensis.</title>
        <authorList>
            <person name="Buettner E."/>
        </authorList>
    </citation>
    <scope>NUCLEOTIDE SEQUENCE</scope>
    <source>
        <strain evidence="2">MPL-01</strain>
    </source>
</reference>
<evidence type="ECO:0000256" key="1">
    <source>
        <dbReference type="SAM" id="MobiDB-lite"/>
    </source>
</evidence>
<name>A0AAD7XFX0_9APHY</name>
<organism evidence="2 3">
    <name type="scientific">Trametes cubensis</name>
    <dbReference type="NCBI Taxonomy" id="1111947"/>
    <lineage>
        <taxon>Eukaryota</taxon>
        <taxon>Fungi</taxon>
        <taxon>Dikarya</taxon>
        <taxon>Basidiomycota</taxon>
        <taxon>Agaricomycotina</taxon>
        <taxon>Agaricomycetes</taxon>
        <taxon>Polyporales</taxon>
        <taxon>Polyporaceae</taxon>
        <taxon>Trametes</taxon>
    </lineage>
</organism>
<keyword evidence="3" id="KW-1185">Reference proteome</keyword>
<feature type="region of interest" description="Disordered" evidence="1">
    <location>
        <begin position="184"/>
        <end position="204"/>
    </location>
</feature>
<dbReference type="EMBL" id="JAPEVG010000054">
    <property type="protein sequence ID" value="KAJ8489086.1"/>
    <property type="molecule type" value="Genomic_DNA"/>
</dbReference>
<sequence>MAQSDTLKVDNDSKIFYSPSPRSYAVIRLDPVEMVRSFNDAQALLEAQAMRPKSYLIYLQLERALPWPDQPWYRFKIEPIATTLRPEDEARGITSDMCIPIFPNTNHPTGRESLQPSPEGLFPYDNCYHWFQPKLVDVRIKARPEMFDETNAVSISVRTRIRTLMRLLDEDDDKMYARIQKMRQESATIQPPPENAPNASQSVDISGSCDAAREVPVDLKDADVSSLCSARSSHSNHSLDNLAAMDIFSGPNDDVELVPLVDLWISELGDHLKQEDIPDPQEMHAEFDHIAKIVKEARIRSYAALTAPAQVPDDESIAHAQGHHRRKRSLGGGSFPASQFTLEVAH</sequence>